<dbReference type="AlphaFoldDB" id="A0A914D5E5"/>
<keyword evidence="2" id="KW-1185">Reference proteome</keyword>
<evidence type="ECO:0000313" key="2">
    <source>
        <dbReference type="Proteomes" id="UP000887540"/>
    </source>
</evidence>
<sequence>MTQPAKFKTSCTLLDHDRKLAKYEAEIILYLLEKSTNGQIAYLFELYKMDNDSEFRAFACEKKLDKSLFDAAKEFLTNELTNLHILCEVQGKECRVEFKRKMTKGNEVVMEILLSDTSANLMEYLLDKKADFETSTILRTPSVMTTTMGTQAKSDVANGETQTAALEKVCFSTQTSSVETNHVHSQTHQEPSIMEMYQRHSEEEIQPITTQATVEKPKEEPKKKEAMLKYSPEFLKEIGKIVTESPNTVKIRQNVVDDEKLKELGVSKDVHDAGCIYIGGMSNESGRGSRSVNGFGYNDSNQQQNSYRGRCFYNQNSFGSGSRGSFANSSNSNQSYENQGGLKRSLEEEQRWWTGYGGSEQSFRSRDDLGAVNRAPSAQSGRGGYMTNHNQGYEDRVSSGGFEGSRGSSLYEQLPQQQDFRRSGSGNSLASRRGGRGFSGGYEQESYGRGGSSSYHESHGGRGSYTAESNGHDGLW</sequence>
<dbReference type="Proteomes" id="UP000887540">
    <property type="component" value="Unplaced"/>
</dbReference>
<feature type="compositionally biased region" description="Low complexity" evidence="1">
    <location>
        <begin position="328"/>
        <end position="339"/>
    </location>
</feature>
<feature type="region of interest" description="Disordered" evidence="1">
    <location>
        <begin position="322"/>
        <end position="344"/>
    </location>
</feature>
<evidence type="ECO:0000256" key="1">
    <source>
        <dbReference type="SAM" id="MobiDB-lite"/>
    </source>
</evidence>
<organism evidence="2 3">
    <name type="scientific">Acrobeloides nanus</name>
    <dbReference type="NCBI Taxonomy" id="290746"/>
    <lineage>
        <taxon>Eukaryota</taxon>
        <taxon>Metazoa</taxon>
        <taxon>Ecdysozoa</taxon>
        <taxon>Nematoda</taxon>
        <taxon>Chromadorea</taxon>
        <taxon>Rhabditida</taxon>
        <taxon>Tylenchina</taxon>
        <taxon>Cephalobomorpha</taxon>
        <taxon>Cephaloboidea</taxon>
        <taxon>Cephalobidae</taxon>
        <taxon>Acrobeloides</taxon>
    </lineage>
</organism>
<evidence type="ECO:0000313" key="3">
    <source>
        <dbReference type="WBParaSite" id="ACRNAN_scaffold1941.g18030.t1"/>
    </source>
</evidence>
<protein>
    <submittedName>
        <fullName evidence="3">Uncharacterized protein</fullName>
    </submittedName>
</protein>
<accession>A0A914D5E5</accession>
<reference evidence="3" key="1">
    <citation type="submission" date="2022-11" db="UniProtKB">
        <authorList>
            <consortium name="WormBaseParasite"/>
        </authorList>
    </citation>
    <scope>IDENTIFICATION</scope>
</reference>
<dbReference type="WBParaSite" id="ACRNAN_scaffold1941.g18030.t1">
    <property type="protein sequence ID" value="ACRNAN_scaffold1941.g18030.t1"/>
    <property type="gene ID" value="ACRNAN_scaffold1941.g18030"/>
</dbReference>
<proteinExistence type="predicted"/>
<feature type="region of interest" description="Disordered" evidence="1">
    <location>
        <begin position="373"/>
        <end position="476"/>
    </location>
</feature>
<name>A0A914D5E5_9BILA</name>
<feature type="compositionally biased region" description="Polar residues" evidence="1">
    <location>
        <begin position="410"/>
        <end position="430"/>
    </location>
</feature>
<feature type="compositionally biased region" description="Low complexity" evidence="1">
    <location>
        <begin position="441"/>
        <end position="455"/>
    </location>
</feature>